<proteinExistence type="predicted"/>
<dbReference type="Proteomes" id="UP001227230">
    <property type="component" value="Chromosome 9"/>
</dbReference>
<evidence type="ECO:0000259" key="1">
    <source>
        <dbReference type="Pfam" id="PF07727"/>
    </source>
</evidence>
<sequence>MNDKTPLLNNSLNKSIYMMQPNGFIAKDQKDMVYKLHKFIYGLKQTFRS</sequence>
<evidence type="ECO:0000313" key="2">
    <source>
        <dbReference type="EMBL" id="WJZ95519.1"/>
    </source>
</evidence>
<protein>
    <recommendedName>
        <fullName evidence="1">Reverse transcriptase Ty1/copia-type domain-containing protein</fullName>
    </recommendedName>
</protein>
<reference evidence="2 3" key="1">
    <citation type="journal article" date="2023" name="Hortic Res">
        <title>The complete reference genome for grapevine (Vitis vinifera L.) genetics and breeding.</title>
        <authorList>
            <person name="Shi X."/>
            <person name="Cao S."/>
            <person name="Wang X."/>
            <person name="Huang S."/>
            <person name="Wang Y."/>
            <person name="Liu Z."/>
            <person name="Liu W."/>
            <person name="Leng X."/>
            <person name="Peng Y."/>
            <person name="Wang N."/>
            <person name="Wang Y."/>
            <person name="Ma Z."/>
            <person name="Xu X."/>
            <person name="Zhang F."/>
            <person name="Xue H."/>
            <person name="Zhong H."/>
            <person name="Wang Y."/>
            <person name="Zhang K."/>
            <person name="Velt A."/>
            <person name="Avia K."/>
            <person name="Holtgrawe D."/>
            <person name="Grimplet J."/>
            <person name="Matus J.T."/>
            <person name="Ware D."/>
            <person name="Wu X."/>
            <person name="Wang H."/>
            <person name="Liu C."/>
            <person name="Fang Y."/>
            <person name="Rustenholz C."/>
            <person name="Cheng Z."/>
            <person name="Xiao H."/>
            <person name="Zhou Y."/>
        </authorList>
    </citation>
    <scope>NUCLEOTIDE SEQUENCE [LARGE SCALE GENOMIC DNA]</scope>
    <source>
        <strain evidence="3">cv. Pinot noir / PN40024</strain>
        <tissue evidence="2">Leaf</tissue>
    </source>
</reference>
<dbReference type="InterPro" id="IPR013103">
    <property type="entry name" value="RVT_2"/>
</dbReference>
<dbReference type="EMBL" id="CP126656">
    <property type="protein sequence ID" value="WJZ95519.1"/>
    <property type="molecule type" value="Genomic_DNA"/>
</dbReference>
<gene>
    <name evidence="2" type="ORF">VitviT2T_014286</name>
</gene>
<organism evidence="2 3">
    <name type="scientific">Vitis vinifera</name>
    <name type="common">Grape</name>
    <dbReference type="NCBI Taxonomy" id="29760"/>
    <lineage>
        <taxon>Eukaryota</taxon>
        <taxon>Viridiplantae</taxon>
        <taxon>Streptophyta</taxon>
        <taxon>Embryophyta</taxon>
        <taxon>Tracheophyta</taxon>
        <taxon>Spermatophyta</taxon>
        <taxon>Magnoliopsida</taxon>
        <taxon>eudicotyledons</taxon>
        <taxon>Gunneridae</taxon>
        <taxon>Pentapetalae</taxon>
        <taxon>rosids</taxon>
        <taxon>Vitales</taxon>
        <taxon>Vitaceae</taxon>
        <taxon>Viteae</taxon>
        <taxon>Vitis</taxon>
    </lineage>
</organism>
<accession>A0ABY9CK79</accession>
<dbReference type="Pfam" id="PF07727">
    <property type="entry name" value="RVT_2"/>
    <property type="match status" value="1"/>
</dbReference>
<evidence type="ECO:0000313" key="3">
    <source>
        <dbReference type="Proteomes" id="UP001227230"/>
    </source>
</evidence>
<feature type="domain" description="Reverse transcriptase Ty1/copia-type" evidence="1">
    <location>
        <begin position="4"/>
        <end position="46"/>
    </location>
</feature>
<keyword evidence="3" id="KW-1185">Reference proteome</keyword>
<name>A0ABY9CK79_VITVI</name>